<gene>
    <name evidence="1" type="ORF">I2H38_15850</name>
</gene>
<comment type="caution">
    <text evidence="1">The sequence shown here is derived from an EMBL/GenBank/DDBJ whole genome shotgun (WGS) entry which is preliminary data.</text>
</comment>
<proteinExistence type="predicted"/>
<keyword evidence="2" id="KW-1185">Reference proteome</keyword>
<sequence length="100" mass="10923">MKLLAVLWRGEKKDPATFLVRALQSEVASSATIEAQILNGRSTGFGLVYTNPGHGRICHTVPEDPEAHQVAVLRKTDTVFHVSAKDVVFTKMSLDDAFAD</sequence>
<evidence type="ECO:0000313" key="1">
    <source>
        <dbReference type="EMBL" id="MBF9234848.1"/>
    </source>
</evidence>
<dbReference type="RefSeq" id="WP_196272832.1">
    <property type="nucleotide sequence ID" value="NZ_JADQDO010000008.1"/>
</dbReference>
<evidence type="ECO:0000313" key="2">
    <source>
        <dbReference type="Proteomes" id="UP000599312"/>
    </source>
</evidence>
<organism evidence="1 2">
    <name type="scientific">Microvirga alba</name>
    <dbReference type="NCBI Taxonomy" id="2791025"/>
    <lineage>
        <taxon>Bacteria</taxon>
        <taxon>Pseudomonadati</taxon>
        <taxon>Pseudomonadota</taxon>
        <taxon>Alphaproteobacteria</taxon>
        <taxon>Hyphomicrobiales</taxon>
        <taxon>Methylobacteriaceae</taxon>
        <taxon>Microvirga</taxon>
    </lineage>
</organism>
<accession>A0A931FRS3</accession>
<dbReference type="Proteomes" id="UP000599312">
    <property type="component" value="Unassembled WGS sequence"/>
</dbReference>
<reference evidence="1" key="1">
    <citation type="submission" date="2020-11" db="EMBL/GenBank/DDBJ databases">
        <authorList>
            <person name="Kim M.K."/>
        </authorList>
    </citation>
    <scope>NUCLEOTIDE SEQUENCE</scope>
    <source>
        <strain evidence="1">BT350</strain>
    </source>
</reference>
<name>A0A931FRS3_9HYPH</name>
<protein>
    <submittedName>
        <fullName evidence="1">Uncharacterized protein</fullName>
    </submittedName>
</protein>
<dbReference type="EMBL" id="JADQDO010000008">
    <property type="protein sequence ID" value="MBF9234848.1"/>
    <property type="molecule type" value="Genomic_DNA"/>
</dbReference>
<dbReference type="AlphaFoldDB" id="A0A931FRS3"/>